<evidence type="ECO:0000313" key="3">
    <source>
        <dbReference type="Proteomes" id="UP000184383"/>
    </source>
</evidence>
<dbReference type="Pfam" id="PF01738">
    <property type="entry name" value="DLH"/>
    <property type="match status" value="1"/>
</dbReference>
<keyword evidence="3" id="KW-1185">Reference proteome</keyword>
<organism evidence="2 3">
    <name type="scientific">Aspergillus wentii DTO 134E9</name>
    <dbReference type="NCBI Taxonomy" id="1073089"/>
    <lineage>
        <taxon>Eukaryota</taxon>
        <taxon>Fungi</taxon>
        <taxon>Dikarya</taxon>
        <taxon>Ascomycota</taxon>
        <taxon>Pezizomycotina</taxon>
        <taxon>Eurotiomycetes</taxon>
        <taxon>Eurotiomycetidae</taxon>
        <taxon>Eurotiales</taxon>
        <taxon>Aspergillaceae</taxon>
        <taxon>Aspergillus</taxon>
        <taxon>Aspergillus subgen. Cremei</taxon>
    </lineage>
</organism>
<protein>
    <recommendedName>
        <fullName evidence="1">Dienelactone hydrolase domain-containing protein</fullName>
    </recommendedName>
</protein>
<gene>
    <name evidence="2" type="ORF">ASPWEDRAFT_34416</name>
</gene>
<dbReference type="VEuPathDB" id="FungiDB:ASPWEDRAFT_34416"/>
<dbReference type="InterPro" id="IPR002925">
    <property type="entry name" value="Dienelactn_hydro"/>
</dbReference>
<dbReference type="RefSeq" id="XP_040694634.1">
    <property type="nucleotide sequence ID" value="XM_040833996.1"/>
</dbReference>
<dbReference type="SUPFAM" id="SSF53474">
    <property type="entry name" value="alpha/beta-Hydrolases"/>
    <property type="match status" value="1"/>
</dbReference>
<dbReference type="EMBL" id="KV878209">
    <property type="protein sequence ID" value="OJJ40958.1"/>
    <property type="molecule type" value="Genomic_DNA"/>
</dbReference>
<dbReference type="STRING" id="1073089.A0A1L9S1D8"/>
<dbReference type="Proteomes" id="UP000184383">
    <property type="component" value="Unassembled WGS sequence"/>
</dbReference>
<accession>A0A1L9S1D8</accession>
<reference evidence="3" key="1">
    <citation type="journal article" date="2017" name="Genome Biol.">
        <title>Comparative genomics reveals high biological diversity and specific adaptations in the industrially and medically important fungal genus Aspergillus.</title>
        <authorList>
            <person name="de Vries R.P."/>
            <person name="Riley R."/>
            <person name="Wiebenga A."/>
            <person name="Aguilar-Osorio G."/>
            <person name="Amillis S."/>
            <person name="Uchima C.A."/>
            <person name="Anderluh G."/>
            <person name="Asadollahi M."/>
            <person name="Askin M."/>
            <person name="Barry K."/>
            <person name="Battaglia E."/>
            <person name="Bayram O."/>
            <person name="Benocci T."/>
            <person name="Braus-Stromeyer S.A."/>
            <person name="Caldana C."/>
            <person name="Canovas D."/>
            <person name="Cerqueira G.C."/>
            <person name="Chen F."/>
            <person name="Chen W."/>
            <person name="Choi C."/>
            <person name="Clum A."/>
            <person name="Dos Santos R.A."/>
            <person name="Damasio A.R."/>
            <person name="Diallinas G."/>
            <person name="Emri T."/>
            <person name="Fekete E."/>
            <person name="Flipphi M."/>
            <person name="Freyberg S."/>
            <person name="Gallo A."/>
            <person name="Gournas C."/>
            <person name="Habgood R."/>
            <person name="Hainaut M."/>
            <person name="Harispe M.L."/>
            <person name="Henrissat B."/>
            <person name="Hilden K.S."/>
            <person name="Hope R."/>
            <person name="Hossain A."/>
            <person name="Karabika E."/>
            <person name="Karaffa L."/>
            <person name="Karanyi Z."/>
            <person name="Krasevec N."/>
            <person name="Kuo A."/>
            <person name="Kusch H."/>
            <person name="LaButti K."/>
            <person name="Lagendijk E.L."/>
            <person name="Lapidus A."/>
            <person name="Levasseur A."/>
            <person name="Lindquist E."/>
            <person name="Lipzen A."/>
            <person name="Logrieco A.F."/>
            <person name="MacCabe A."/>
            <person name="Maekelae M.R."/>
            <person name="Malavazi I."/>
            <person name="Melin P."/>
            <person name="Meyer V."/>
            <person name="Mielnichuk N."/>
            <person name="Miskei M."/>
            <person name="Molnar A.P."/>
            <person name="Mule G."/>
            <person name="Ngan C.Y."/>
            <person name="Orejas M."/>
            <person name="Orosz E."/>
            <person name="Ouedraogo J.P."/>
            <person name="Overkamp K.M."/>
            <person name="Park H.-S."/>
            <person name="Perrone G."/>
            <person name="Piumi F."/>
            <person name="Punt P.J."/>
            <person name="Ram A.F."/>
            <person name="Ramon A."/>
            <person name="Rauscher S."/>
            <person name="Record E."/>
            <person name="Riano-Pachon D.M."/>
            <person name="Robert V."/>
            <person name="Roehrig J."/>
            <person name="Ruller R."/>
            <person name="Salamov A."/>
            <person name="Salih N.S."/>
            <person name="Samson R.A."/>
            <person name="Sandor E."/>
            <person name="Sanguinetti M."/>
            <person name="Schuetze T."/>
            <person name="Sepcic K."/>
            <person name="Shelest E."/>
            <person name="Sherlock G."/>
            <person name="Sophianopoulou V."/>
            <person name="Squina F.M."/>
            <person name="Sun H."/>
            <person name="Susca A."/>
            <person name="Todd R.B."/>
            <person name="Tsang A."/>
            <person name="Unkles S.E."/>
            <person name="van de Wiele N."/>
            <person name="van Rossen-Uffink D."/>
            <person name="Oliveira J.V."/>
            <person name="Vesth T.C."/>
            <person name="Visser J."/>
            <person name="Yu J.-H."/>
            <person name="Zhou M."/>
            <person name="Andersen M.R."/>
            <person name="Archer D.B."/>
            <person name="Baker S.E."/>
            <person name="Benoit I."/>
            <person name="Brakhage A.A."/>
            <person name="Braus G.H."/>
            <person name="Fischer R."/>
            <person name="Frisvad J.C."/>
            <person name="Goldman G.H."/>
            <person name="Houbraken J."/>
            <person name="Oakley B."/>
            <person name="Pocsi I."/>
            <person name="Scazzocchio C."/>
            <person name="Seiboth B."/>
            <person name="vanKuyk P.A."/>
            <person name="Wortman J."/>
            <person name="Dyer P.S."/>
            <person name="Grigoriev I.V."/>
        </authorList>
    </citation>
    <scope>NUCLEOTIDE SEQUENCE [LARGE SCALE GENOMIC DNA]</scope>
    <source>
        <strain evidence="3">DTO 134E9</strain>
    </source>
</reference>
<dbReference type="AlphaFoldDB" id="A0A1L9S1D8"/>
<dbReference type="OrthoDB" id="17560at2759"/>
<dbReference type="GO" id="GO:0016787">
    <property type="term" value="F:hydrolase activity"/>
    <property type="evidence" value="ECO:0007669"/>
    <property type="project" value="InterPro"/>
</dbReference>
<evidence type="ECO:0000313" key="2">
    <source>
        <dbReference type="EMBL" id="OJJ40958.1"/>
    </source>
</evidence>
<dbReference type="PANTHER" id="PTHR17630:SF105">
    <property type="entry name" value="DIENELACTONE HYDROLASE FAMILY PROTEIN (AFU_ORTHOLOGUE AFUA_4G08790)"/>
    <property type="match status" value="1"/>
</dbReference>
<proteinExistence type="predicted"/>
<dbReference type="PANTHER" id="PTHR17630">
    <property type="entry name" value="DIENELACTONE HYDROLASE"/>
    <property type="match status" value="1"/>
</dbReference>
<dbReference type="InterPro" id="IPR029058">
    <property type="entry name" value="AB_hydrolase_fold"/>
</dbReference>
<dbReference type="GeneID" id="63749844"/>
<sequence length="280" mass="31337">MSCPDCFNGHVHPGSPQGYITTLRGLNVYVAEPASATGVRGIIVIIPDAFGWEFVNCRLLADRFAEKGRYRVYLPDFMGGHAMPTWLMNSFRRLKKWDTLSDWFLKPYDLACILVKVPPFLLFTRFTKTWPTVQSFFTALRSNEGLHLPIASVGYCWGGKHTVTLSHGYNVDGRPLIDAGFTGHPSFLTIPDDIVRIRVPVSFALGQLDVLNSGRKAEYLKAIMADKEEEGLGEVRVYEGAGHGFCVREDTVLGDAERQATEAEEQALTWFEGHLSRVSY</sequence>
<name>A0A1L9S1D8_ASPWE</name>
<evidence type="ECO:0000259" key="1">
    <source>
        <dbReference type="Pfam" id="PF01738"/>
    </source>
</evidence>
<dbReference type="Gene3D" id="3.40.50.1820">
    <property type="entry name" value="alpha/beta hydrolase"/>
    <property type="match status" value="1"/>
</dbReference>
<feature type="domain" description="Dienelactone hydrolase" evidence="1">
    <location>
        <begin position="27"/>
        <end position="273"/>
    </location>
</feature>